<evidence type="ECO:0000313" key="2">
    <source>
        <dbReference type="EMBL" id="KAB2346058.1"/>
    </source>
</evidence>
<reference evidence="2 3" key="1">
    <citation type="submission" date="2019-09" db="EMBL/GenBank/DDBJ databases">
        <title>Actinomadura physcomitrii sp. nov., a novel actinomycete isolated from moss [Physcomitrium sphaericum (Ludw) Fuernr].</title>
        <authorList>
            <person name="Zhuang X."/>
            <person name="Liu C."/>
        </authorList>
    </citation>
    <scope>NUCLEOTIDE SEQUENCE [LARGE SCALE GENOMIC DNA]</scope>
    <source>
        <strain evidence="2 3">HMC1</strain>
    </source>
</reference>
<accession>A0A6H9YKD7</accession>
<organism evidence="2 3">
    <name type="scientific">Actinomadura rudentiformis</name>
    <dbReference type="NCBI Taxonomy" id="359158"/>
    <lineage>
        <taxon>Bacteria</taxon>
        <taxon>Bacillati</taxon>
        <taxon>Actinomycetota</taxon>
        <taxon>Actinomycetes</taxon>
        <taxon>Streptosporangiales</taxon>
        <taxon>Thermomonosporaceae</taxon>
        <taxon>Actinomadura</taxon>
    </lineage>
</organism>
<evidence type="ECO:0000256" key="1">
    <source>
        <dbReference type="SAM" id="MobiDB-lite"/>
    </source>
</evidence>
<sequence>MQVVSVVLRLCSWRRAPGMRRRTVPWATVLQDAGNAVIGGAPATLGLGDGDAGFSEGVSEGVGGPEVSVPPPPVGAGAGDCPAFSRSSPPGTTTNTTAAAIAKDTTAVTTAATRGRRARAGGSGAE</sequence>
<comment type="caution">
    <text evidence="2">The sequence shown here is derived from an EMBL/GenBank/DDBJ whole genome shotgun (WGS) entry which is preliminary data.</text>
</comment>
<feature type="region of interest" description="Disordered" evidence="1">
    <location>
        <begin position="49"/>
        <end position="126"/>
    </location>
</feature>
<dbReference type="RefSeq" id="WP_151564165.1">
    <property type="nucleotide sequence ID" value="NZ_WBMT01000012.1"/>
</dbReference>
<dbReference type="EMBL" id="WBMT01000012">
    <property type="protein sequence ID" value="KAB2346058.1"/>
    <property type="molecule type" value="Genomic_DNA"/>
</dbReference>
<name>A0A6H9YKD7_9ACTN</name>
<dbReference type="AlphaFoldDB" id="A0A6H9YKD7"/>
<keyword evidence="3" id="KW-1185">Reference proteome</keyword>
<gene>
    <name evidence="2" type="ORF">F8566_25470</name>
</gene>
<dbReference type="Proteomes" id="UP000468735">
    <property type="component" value="Unassembled WGS sequence"/>
</dbReference>
<evidence type="ECO:0000313" key="3">
    <source>
        <dbReference type="Proteomes" id="UP000468735"/>
    </source>
</evidence>
<proteinExistence type="predicted"/>
<feature type="compositionally biased region" description="Low complexity" evidence="1">
    <location>
        <begin position="91"/>
        <end position="113"/>
    </location>
</feature>
<protein>
    <submittedName>
        <fullName evidence="2">Uncharacterized protein</fullName>
    </submittedName>
</protein>